<dbReference type="EMBL" id="CAJNOQ010012796">
    <property type="protein sequence ID" value="CAF1308162.1"/>
    <property type="molecule type" value="Genomic_DNA"/>
</dbReference>
<evidence type="ECO:0000313" key="3">
    <source>
        <dbReference type="Proteomes" id="UP000663829"/>
    </source>
</evidence>
<proteinExistence type="predicted"/>
<comment type="caution">
    <text evidence="1">The sequence shown here is derived from an EMBL/GenBank/DDBJ whole genome shotgun (WGS) entry which is preliminary data.</text>
</comment>
<dbReference type="SUPFAM" id="SSF50998">
    <property type="entry name" value="Quinoprotein alcohol dehydrogenase-like"/>
    <property type="match status" value="1"/>
</dbReference>
<evidence type="ECO:0000313" key="1">
    <source>
        <dbReference type="EMBL" id="CAF1308162.1"/>
    </source>
</evidence>
<dbReference type="InterPro" id="IPR015943">
    <property type="entry name" value="WD40/YVTN_repeat-like_dom_sf"/>
</dbReference>
<dbReference type="Gene3D" id="2.130.10.10">
    <property type="entry name" value="YVTN repeat-like/Quinoprotein amine dehydrogenase"/>
    <property type="match status" value="1"/>
</dbReference>
<gene>
    <name evidence="1" type="ORF">GPM918_LOCUS28864</name>
    <name evidence="2" type="ORF">SRO942_LOCUS29396</name>
</gene>
<dbReference type="EMBL" id="CAJOBC010040954">
    <property type="protein sequence ID" value="CAF4143147.1"/>
    <property type="molecule type" value="Genomic_DNA"/>
</dbReference>
<accession>A0A815EBE8</accession>
<evidence type="ECO:0000313" key="2">
    <source>
        <dbReference type="EMBL" id="CAF4143147.1"/>
    </source>
</evidence>
<reference evidence="1" key="1">
    <citation type="submission" date="2021-02" db="EMBL/GenBank/DDBJ databases">
        <authorList>
            <person name="Nowell W R."/>
        </authorList>
    </citation>
    <scope>NUCLEOTIDE SEQUENCE</scope>
</reference>
<dbReference type="OrthoDB" id="9979087at2759"/>
<dbReference type="Proteomes" id="UP000663829">
    <property type="component" value="Unassembled WGS sequence"/>
</dbReference>
<sequence length="477" mass="53632">MCIYVTTYDQDVILSEYEYSPIGGLRIARVTPENQVVWNHTYDLTPQSSIVVVHKQLECIWFAQFSELTNSSYLVGLYATNGTVRHNFTISNYIKFQVDLQSAHICAISYDYHWQTPNFTLQCFDASLDMEQLLWTTNLTMGDKVGKFGAFASSPAINSKIKRVYVSTIPGFIYPVGYGNNSLIGIDLDTGKLVFQNWLYTAAHWLGIGHPLSSANADGIVYLSGRTLMAFNGKNGTLRYLRARPATYDERVDSTVNDTSIININYLGDFTYRQILSLWDGDKGQLLWNVSVSNNNFYVNYPVTTTVRPRDHLHLTAQDNLIIGRLPLSNEPVWTFNTSVAQGRVARLGVTDKTLFVVVVFYEHQELWKISLPEPFVLQQQEKRSFSSNYTQCGAYCTNYTDCLSYSCSKCSNNQCVTADPFPSSCQNEGDCNQMITTCLSGSCRTMWPDCGGLCNGYWAKCSSGDCSRCSGYDCQS</sequence>
<name>A0A815EBE8_9BILA</name>
<dbReference type="Proteomes" id="UP000681722">
    <property type="component" value="Unassembled WGS sequence"/>
</dbReference>
<dbReference type="AlphaFoldDB" id="A0A815EBE8"/>
<dbReference type="InterPro" id="IPR011047">
    <property type="entry name" value="Quinoprotein_ADH-like_sf"/>
</dbReference>
<keyword evidence="3" id="KW-1185">Reference proteome</keyword>
<protein>
    <submittedName>
        <fullName evidence="1">Uncharacterized protein</fullName>
    </submittedName>
</protein>
<organism evidence="1 3">
    <name type="scientific">Didymodactylos carnosus</name>
    <dbReference type="NCBI Taxonomy" id="1234261"/>
    <lineage>
        <taxon>Eukaryota</taxon>
        <taxon>Metazoa</taxon>
        <taxon>Spiralia</taxon>
        <taxon>Gnathifera</taxon>
        <taxon>Rotifera</taxon>
        <taxon>Eurotatoria</taxon>
        <taxon>Bdelloidea</taxon>
        <taxon>Philodinida</taxon>
        <taxon>Philodinidae</taxon>
        <taxon>Didymodactylos</taxon>
    </lineage>
</organism>